<evidence type="ECO:0000313" key="6">
    <source>
        <dbReference type="Proteomes" id="UP000282322"/>
    </source>
</evidence>
<keyword evidence="3" id="KW-0472">Membrane</keyword>
<dbReference type="Pfam" id="PF00127">
    <property type="entry name" value="Copper-bind"/>
    <property type="match status" value="1"/>
</dbReference>
<keyword evidence="3" id="KW-1133">Transmembrane helix</keyword>
<keyword evidence="3" id="KW-0812">Transmembrane</keyword>
<evidence type="ECO:0000256" key="1">
    <source>
        <dbReference type="ARBA" id="ARBA00022723"/>
    </source>
</evidence>
<proteinExistence type="predicted"/>
<dbReference type="PROSITE" id="PS51318">
    <property type="entry name" value="TAT"/>
    <property type="match status" value="1"/>
</dbReference>
<keyword evidence="1" id="KW-0479">Metal-binding</keyword>
<protein>
    <submittedName>
        <fullName evidence="5">Halocyanin domain-containing protein</fullName>
    </submittedName>
</protein>
<keyword evidence="2" id="KW-0186">Copper</keyword>
<dbReference type="AlphaFoldDB" id="A0A3P3RHV1"/>
<evidence type="ECO:0000256" key="2">
    <source>
        <dbReference type="ARBA" id="ARBA00023008"/>
    </source>
</evidence>
<gene>
    <name evidence="5" type="ORF">EIK79_05650</name>
</gene>
<feature type="domain" description="Blue (type 1) copper" evidence="4">
    <location>
        <begin position="74"/>
        <end position="147"/>
    </location>
</feature>
<dbReference type="Proteomes" id="UP000282322">
    <property type="component" value="Unassembled WGS sequence"/>
</dbReference>
<dbReference type="InterPro" id="IPR008972">
    <property type="entry name" value="Cupredoxin"/>
</dbReference>
<sequence>MNRREFLRTAGGAAGTAAATSAVAGPAAAQEGGGGGSGPIDYGGYLENANGWSSGGTADKTGKSEVTIAVGPGSSNKFDPVAVHVDPGTKIIWEWKGPGHNVQAKDGQFKSETKSEGTYEHTVDKKGVIPYFCQPHKGMGMLGAIAVGQVPRKSPAAAQEVEPEEMGVPIQPHYVGFGAGLMMTTSLVFTFYLLKYGESAHTKGGNS</sequence>
<keyword evidence="6" id="KW-1185">Reference proteome</keyword>
<dbReference type="GO" id="GO:0005507">
    <property type="term" value="F:copper ion binding"/>
    <property type="evidence" value="ECO:0007669"/>
    <property type="project" value="InterPro"/>
</dbReference>
<evidence type="ECO:0000256" key="3">
    <source>
        <dbReference type="SAM" id="Phobius"/>
    </source>
</evidence>
<dbReference type="EMBL" id="RRCH01000011">
    <property type="protein sequence ID" value="RRJ32013.1"/>
    <property type="molecule type" value="Genomic_DNA"/>
</dbReference>
<dbReference type="InterPro" id="IPR000923">
    <property type="entry name" value="BlueCu_1"/>
</dbReference>
<dbReference type="CDD" id="cd04220">
    <property type="entry name" value="Halocyanin"/>
    <property type="match status" value="1"/>
</dbReference>
<evidence type="ECO:0000259" key="4">
    <source>
        <dbReference type="Pfam" id="PF00127"/>
    </source>
</evidence>
<accession>A0A3P3RHV1</accession>
<dbReference type="InterPro" id="IPR006311">
    <property type="entry name" value="TAT_signal"/>
</dbReference>
<name>A0A3P3RHV1_9EURY</name>
<dbReference type="OrthoDB" id="11836at2157"/>
<organism evidence="5 6">
    <name type="scientific">Halocatena pleomorpha</name>
    <dbReference type="NCBI Taxonomy" id="1785090"/>
    <lineage>
        <taxon>Archaea</taxon>
        <taxon>Methanobacteriati</taxon>
        <taxon>Methanobacteriota</taxon>
        <taxon>Stenosarchaea group</taxon>
        <taxon>Halobacteria</taxon>
        <taxon>Halobacteriales</taxon>
        <taxon>Natronomonadaceae</taxon>
        <taxon>Halocatena</taxon>
    </lineage>
</organism>
<reference evidence="5 6" key="1">
    <citation type="submission" date="2018-11" db="EMBL/GenBank/DDBJ databases">
        <title>Taxonoimc description of Halomarina strain SPP-AMP-1.</title>
        <authorList>
            <person name="Pal Y."/>
            <person name="Srinivasana K."/>
            <person name="Verma A."/>
            <person name="Kumar P."/>
        </authorList>
    </citation>
    <scope>NUCLEOTIDE SEQUENCE [LARGE SCALE GENOMIC DNA]</scope>
    <source>
        <strain evidence="5 6">SPP-AMP-1</strain>
    </source>
</reference>
<dbReference type="RefSeq" id="WP_124954153.1">
    <property type="nucleotide sequence ID" value="NZ_RRCH01000011.1"/>
</dbReference>
<comment type="caution">
    <text evidence="5">The sequence shown here is derived from an EMBL/GenBank/DDBJ whole genome shotgun (WGS) entry which is preliminary data.</text>
</comment>
<dbReference type="GO" id="GO:0009055">
    <property type="term" value="F:electron transfer activity"/>
    <property type="evidence" value="ECO:0007669"/>
    <property type="project" value="InterPro"/>
</dbReference>
<dbReference type="Gene3D" id="2.60.40.420">
    <property type="entry name" value="Cupredoxins - blue copper proteins"/>
    <property type="match status" value="1"/>
</dbReference>
<dbReference type="SUPFAM" id="SSF49503">
    <property type="entry name" value="Cupredoxins"/>
    <property type="match status" value="1"/>
</dbReference>
<evidence type="ECO:0000313" key="5">
    <source>
        <dbReference type="EMBL" id="RRJ32013.1"/>
    </source>
</evidence>
<feature type="transmembrane region" description="Helical" evidence="3">
    <location>
        <begin position="174"/>
        <end position="194"/>
    </location>
</feature>